<accession>A0ECX5</accession>
<keyword evidence="3" id="KW-0723">Serine/threonine-protein kinase</keyword>
<dbReference type="KEGG" id="ptm:GSPATT00004011001"/>
<evidence type="ECO:0000256" key="3">
    <source>
        <dbReference type="ARBA" id="ARBA00022527"/>
    </source>
</evidence>
<dbReference type="SMART" id="SM00220">
    <property type="entry name" value="S_TKc"/>
    <property type="match status" value="1"/>
</dbReference>
<gene>
    <name evidence="12" type="ORF">GSPATT00004011001</name>
</gene>
<evidence type="ECO:0000256" key="5">
    <source>
        <dbReference type="ARBA" id="ARBA00022741"/>
    </source>
</evidence>
<dbReference type="CDD" id="cd05579">
    <property type="entry name" value="STKc_MAST_like"/>
    <property type="match status" value="1"/>
</dbReference>
<dbReference type="Proteomes" id="UP000000600">
    <property type="component" value="Unassembled WGS sequence"/>
</dbReference>
<keyword evidence="5" id="KW-0547">Nucleotide-binding</keyword>
<dbReference type="InterPro" id="IPR011009">
    <property type="entry name" value="Kinase-like_dom_sf"/>
</dbReference>
<comment type="catalytic activity">
    <reaction evidence="8">
        <text>L-threonyl-[protein] + ATP = O-phospho-L-threonyl-[protein] + ADP + H(+)</text>
        <dbReference type="Rhea" id="RHEA:46608"/>
        <dbReference type="Rhea" id="RHEA-COMP:11060"/>
        <dbReference type="Rhea" id="RHEA-COMP:11605"/>
        <dbReference type="ChEBI" id="CHEBI:15378"/>
        <dbReference type="ChEBI" id="CHEBI:30013"/>
        <dbReference type="ChEBI" id="CHEBI:30616"/>
        <dbReference type="ChEBI" id="CHEBI:61977"/>
        <dbReference type="ChEBI" id="CHEBI:456216"/>
        <dbReference type="EC" id="2.7.11.1"/>
    </reaction>
</comment>
<dbReference type="AlphaFoldDB" id="A0ECX5"/>
<keyword evidence="13" id="KW-1185">Reference proteome</keyword>
<dbReference type="Pfam" id="PF00069">
    <property type="entry name" value="Pkinase"/>
    <property type="match status" value="2"/>
</dbReference>
<dbReference type="RefSeq" id="XP_001460539.1">
    <property type="nucleotide sequence ID" value="XM_001460502.1"/>
</dbReference>
<dbReference type="SUPFAM" id="SSF56112">
    <property type="entry name" value="Protein kinase-like (PK-like)"/>
    <property type="match status" value="1"/>
</dbReference>
<dbReference type="STRING" id="5888.A0ECX5"/>
<dbReference type="GO" id="GO:0005524">
    <property type="term" value="F:ATP binding"/>
    <property type="evidence" value="ECO:0007669"/>
    <property type="project" value="UniProtKB-KW"/>
</dbReference>
<dbReference type="OrthoDB" id="162894at2759"/>
<dbReference type="eggNOG" id="KOG0606">
    <property type="taxonomic scope" value="Eukaryota"/>
</dbReference>
<feature type="compositionally biased region" description="Polar residues" evidence="10">
    <location>
        <begin position="466"/>
        <end position="476"/>
    </location>
</feature>
<dbReference type="Gene3D" id="1.10.510.10">
    <property type="entry name" value="Transferase(Phosphotransferase) domain 1"/>
    <property type="match status" value="2"/>
</dbReference>
<organism evidence="12 13">
    <name type="scientific">Paramecium tetraurelia</name>
    <dbReference type="NCBI Taxonomy" id="5888"/>
    <lineage>
        <taxon>Eukaryota</taxon>
        <taxon>Sar</taxon>
        <taxon>Alveolata</taxon>
        <taxon>Ciliophora</taxon>
        <taxon>Intramacronucleata</taxon>
        <taxon>Oligohymenophorea</taxon>
        <taxon>Peniculida</taxon>
        <taxon>Parameciidae</taxon>
        <taxon>Paramecium</taxon>
    </lineage>
</organism>
<evidence type="ECO:0000256" key="7">
    <source>
        <dbReference type="ARBA" id="ARBA00022840"/>
    </source>
</evidence>
<evidence type="ECO:0000256" key="6">
    <source>
        <dbReference type="ARBA" id="ARBA00022777"/>
    </source>
</evidence>
<keyword evidence="7" id="KW-0067">ATP-binding</keyword>
<dbReference type="FunFam" id="3.30.200.20:FF:000633">
    <property type="entry name" value="Protein kinase, putative"/>
    <property type="match status" value="1"/>
</dbReference>
<dbReference type="PROSITE" id="PS50011">
    <property type="entry name" value="PROTEIN_KINASE_DOM"/>
    <property type="match status" value="1"/>
</dbReference>
<dbReference type="FunFam" id="1.10.510.10:FF:000340">
    <property type="entry name" value="Serine threonine protein kinase"/>
    <property type="match status" value="1"/>
</dbReference>
<feature type="region of interest" description="Disordered" evidence="10">
    <location>
        <begin position="466"/>
        <end position="494"/>
    </location>
</feature>
<dbReference type="EC" id="2.7.11.1" evidence="2"/>
<reference evidence="12 13" key="1">
    <citation type="journal article" date="2006" name="Nature">
        <title>Global trends of whole-genome duplications revealed by the ciliate Paramecium tetraurelia.</title>
        <authorList>
            <consortium name="Genoscope"/>
            <person name="Aury J.-M."/>
            <person name="Jaillon O."/>
            <person name="Duret L."/>
            <person name="Noel B."/>
            <person name="Jubin C."/>
            <person name="Porcel B.M."/>
            <person name="Segurens B."/>
            <person name="Daubin V."/>
            <person name="Anthouard V."/>
            <person name="Aiach N."/>
            <person name="Arnaiz O."/>
            <person name="Billaut A."/>
            <person name="Beisson J."/>
            <person name="Blanc I."/>
            <person name="Bouhouche K."/>
            <person name="Camara F."/>
            <person name="Duharcourt S."/>
            <person name="Guigo R."/>
            <person name="Gogendeau D."/>
            <person name="Katinka M."/>
            <person name="Keller A.-M."/>
            <person name="Kissmehl R."/>
            <person name="Klotz C."/>
            <person name="Koll F."/>
            <person name="Le Moue A."/>
            <person name="Lepere C."/>
            <person name="Malinsky S."/>
            <person name="Nowacki M."/>
            <person name="Nowak J.K."/>
            <person name="Plattner H."/>
            <person name="Poulain J."/>
            <person name="Ruiz F."/>
            <person name="Serrano V."/>
            <person name="Zagulski M."/>
            <person name="Dessen P."/>
            <person name="Betermier M."/>
            <person name="Weissenbach J."/>
            <person name="Scarpelli C."/>
            <person name="Schachter V."/>
            <person name="Sperling L."/>
            <person name="Meyer E."/>
            <person name="Cohen J."/>
            <person name="Wincker P."/>
        </authorList>
    </citation>
    <scope>NUCLEOTIDE SEQUENCE [LARGE SCALE GENOMIC DNA]</scope>
    <source>
        <strain evidence="12 13">Stock d4-2</strain>
    </source>
</reference>
<dbReference type="InterPro" id="IPR008271">
    <property type="entry name" value="Ser/Thr_kinase_AS"/>
</dbReference>
<name>A0ECX5_PARTE</name>
<protein>
    <recommendedName>
        <fullName evidence="2">non-specific serine/threonine protein kinase</fullName>
        <ecNumber evidence="2">2.7.11.1</ecNumber>
    </recommendedName>
</protein>
<dbReference type="InterPro" id="IPR050236">
    <property type="entry name" value="Ser_Thr_kinase_AGC"/>
</dbReference>
<dbReference type="HOGENOM" id="CLU_006793_0_0_1"/>
<evidence type="ECO:0000256" key="9">
    <source>
        <dbReference type="ARBA" id="ARBA00048679"/>
    </source>
</evidence>
<keyword evidence="6" id="KW-0418">Kinase</keyword>
<dbReference type="PANTHER" id="PTHR24356">
    <property type="entry name" value="SERINE/THREONINE-PROTEIN KINASE"/>
    <property type="match status" value="1"/>
</dbReference>
<comment type="similarity">
    <text evidence="1">Belongs to the protein kinase superfamily. AGC Ser/Thr protein kinase family.</text>
</comment>
<dbReference type="GO" id="GO:0035556">
    <property type="term" value="P:intracellular signal transduction"/>
    <property type="evidence" value="ECO:0000318"/>
    <property type="project" value="GO_Central"/>
</dbReference>
<feature type="compositionally biased region" description="Low complexity" evidence="10">
    <location>
        <begin position="605"/>
        <end position="615"/>
    </location>
</feature>
<evidence type="ECO:0000256" key="4">
    <source>
        <dbReference type="ARBA" id="ARBA00022679"/>
    </source>
</evidence>
<dbReference type="Gene3D" id="3.30.200.20">
    <property type="entry name" value="Phosphorylase Kinase, domain 1"/>
    <property type="match status" value="2"/>
</dbReference>
<dbReference type="PANTHER" id="PTHR24356:SF1">
    <property type="entry name" value="SERINE_THREONINE-PROTEIN KINASE GREATWALL"/>
    <property type="match status" value="1"/>
</dbReference>
<evidence type="ECO:0000256" key="10">
    <source>
        <dbReference type="SAM" id="MobiDB-lite"/>
    </source>
</evidence>
<feature type="domain" description="Protein kinase" evidence="11">
    <location>
        <begin position="670"/>
        <end position="973"/>
    </location>
</feature>
<evidence type="ECO:0000256" key="8">
    <source>
        <dbReference type="ARBA" id="ARBA00047899"/>
    </source>
</evidence>
<feature type="region of interest" description="Disordered" evidence="10">
    <location>
        <begin position="539"/>
        <end position="579"/>
    </location>
</feature>
<feature type="region of interest" description="Disordered" evidence="10">
    <location>
        <begin position="601"/>
        <end position="626"/>
    </location>
</feature>
<evidence type="ECO:0000313" key="12">
    <source>
        <dbReference type="EMBL" id="CAK93142.1"/>
    </source>
</evidence>
<keyword evidence="4" id="KW-0808">Transferase</keyword>
<sequence length="1082" mass="125342">MASERIHKYDDSKGAKCKQKNCFSNSYGSPFCLVKKFNDHNILKESYNKMNVRGDEKCSLNDRLQKYRSQAQMALDKLETGRLQILEAIIDTIDVIEVLGRGRVNVTSNLSANEESLAIVIYLLYILMDQIEHRIQQLNPDSSSVKEIIDILSQYHQITTRDSIQKVVLTLKSCQEYFSQQNYDHYGEMDHKVQNAIEDVQRLDVVKMKKSFTKKMSTKSIRLLSDKLRLALSYLETDWISKNNTSFQYKWASIKMKNIQQVMMMDMKKWDKKSLELLICRICEKENVRKTAEAKKRILELNLEMANLCEAAYQEKRNAQVKQALIKQDLIIVSKNKKVQKNNNKFRRTLTFNSDEQENEQELININNAMTIIINYADKIVNQSNDDPKQNLVILNDLSNADNYIESNEAKTIITRVHKSILDRMEYFKKQEGHLQQYDMTVQISKIQAIKKSFAKQNSLSFRQSKFSYASQSPRNRQADPILEQEEGERLNQPIIPKRREFRMNTSIFKVNEGCDSTRISSKPLTASFINDHTDSDSMIQPLSFDSDAGDNKVPSIKEELNNSSEEESSSSNPSNQVRRQLQIKQKNRVSNFHSQDIQQAITPTSSSSQQVQVTKKSKFSSNATNNSPQLVQEQIDPVHTDKGYHSDSDMIKTNSSVSIEQKNVGIKDFEFIKPLGKGAYGWVFQVKKKGSGDMYALKIIDCAQRNLEAFLEQLKAERNIFEILNSHFVVKAFFSFVHEHYLCFVQEYMVGGDLASILKSYTALDEFYVRHYMAEIILALEYLRNQNIVHRDLKPENILLDSQGHAKLADFGLSEKGLNSRLKMKRESQVLPECISQQFNDSSEFYEHIKKAESIFIESKNSGNKKIIGTPDYIAPEIIQGVSVTNYSADYWSLGVIMYEMLCGITPFNDDTVEKIFENILNLRIEWPKLGDDGEDCISYDSYDLLTRLLEQDYTQRIGHVSIDEIKQHKFFKGIEWNTLLNKPGVIIPDLDQSSRDTEKMEQFLVKLTKPTKDQEHKKLTQQLKNQLQNLERIDLLKQRSVQEAEEYIQTIEREQSYIQKQIDQLTQFTAKLYSSHMKYK</sequence>
<evidence type="ECO:0000313" key="13">
    <source>
        <dbReference type="Proteomes" id="UP000000600"/>
    </source>
</evidence>
<dbReference type="PROSITE" id="PS00108">
    <property type="entry name" value="PROTEIN_KINASE_ST"/>
    <property type="match status" value="1"/>
</dbReference>
<dbReference type="GeneID" id="5046324"/>
<dbReference type="InterPro" id="IPR000719">
    <property type="entry name" value="Prot_kinase_dom"/>
</dbReference>
<dbReference type="InParanoid" id="A0ECX5"/>
<proteinExistence type="inferred from homology"/>
<comment type="catalytic activity">
    <reaction evidence="9">
        <text>L-seryl-[protein] + ATP = O-phospho-L-seryl-[protein] + ADP + H(+)</text>
        <dbReference type="Rhea" id="RHEA:17989"/>
        <dbReference type="Rhea" id="RHEA-COMP:9863"/>
        <dbReference type="Rhea" id="RHEA-COMP:11604"/>
        <dbReference type="ChEBI" id="CHEBI:15378"/>
        <dbReference type="ChEBI" id="CHEBI:29999"/>
        <dbReference type="ChEBI" id="CHEBI:30616"/>
        <dbReference type="ChEBI" id="CHEBI:83421"/>
        <dbReference type="ChEBI" id="CHEBI:456216"/>
        <dbReference type="EC" id="2.7.11.1"/>
    </reaction>
</comment>
<dbReference type="EMBL" id="CT868671">
    <property type="protein sequence ID" value="CAK93142.1"/>
    <property type="molecule type" value="Genomic_DNA"/>
</dbReference>
<evidence type="ECO:0000256" key="2">
    <source>
        <dbReference type="ARBA" id="ARBA00012513"/>
    </source>
</evidence>
<dbReference type="FunFam" id="1.10.510.10:FF:000604">
    <property type="entry name" value="AGC protein kinase"/>
    <property type="match status" value="1"/>
</dbReference>
<evidence type="ECO:0000259" key="11">
    <source>
        <dbReference type="PROSITE" id="PS50011"/>
    </source>
</evidence>
<evidence type="ECO:0000256" key="1">
    <source>
        <dbReference type="ARBA" id="ARBA00009903"/>
    </source>
</evidence>
<dbReference type="GO" id="GO:0004674">
    <property type="term" value="F:protein serine/threonine kinase activity"/>
    <property type="evidence" value="ECO:0000318"/>
    <property type="project" value="GO_Central"/>
</dbReference>
<dbReference type="OMA" id="GCDSTRI"/>